<reference evidence="3 4" key="1">
    <citation type="submission" date="2019-03" db="EMBL/GenBank/DDBJ databases">
        <title>Lake Tanganyika Metagenome-Assembled Genomes (MAGs).</title>
        <authorList>
            <person name="Tran P."/>
        </authorList>
    </citation>
    <scope>NUCLEOTIDE SEQUENCE [LARGE SCALE GENOMIC DNA]</scope>
    <source>
        <strain evidence="3">K_DeepCast_65m_m2_236</strain>
    </source>
</reference>
<evidence type="ECO:0000259" key="2">
    <source>
        <dbReference type="Pfam" id="PF01883"/>
    </source>
</evidence>
<dbReference type="Proteomes" id="UP000703893">
    <property type="component" value="Unassembled WGS sequence"/>
</dbReference>
<dbReference type="EMBL" id="VGJX01000807">
    <property type="protein sequence ID" value="MBM3275983.1"/>
    <property type="molecule type" value="Genomic_DNA"/>
</dbReference>
<feature type="domain" description="MIP18 family-like" evidence="2">
    <location>
        <begin position="110"/>
        <end position="182"/>
    </location>
</feature>
<evidence type="ECO:0000313" key="3">
    <source>
        <dbReference type="EMBL" id="MBM3275983.1"/>
    </source>
</evidence>
<feature type="compositionally biased region" description="Basic and acidic residues" evidence="1">
    <location>
        <begin position="11"/>
        <end position="25"/>
    </location>
</feature>
<sequence>MPGLFRKSKKKADEADHKAKPRADAAAETATATATATGTATVTAPEGDLSGPVTAGVPLRSSRPLLGPENALQGDADSAGDAGSAAGDAGSGVGNEAATEAGTVSVGELEKQVVETLKTIFDPEIPVNIYELGLIYTIDVTHKGAVDVKMTLTAPGCPVAFSMPGEIEAKILSIPAVQEAKVTVVWEPPWNKDMMSEAAKLQLGFW</sequence>
<dbReference type="InterPro" id="IPR014291">
    <property type="entry name" value="SUF_FeS_clus_asmbl-assoc"/>
</dbReference>
<proteinExistence type="predicted"/>
<dbReference type="PANTHER" id="PTHR42831">
    <property type="entry name" value="FE-S PROTEIN MATURATION AUXILIARY FACTOR YITW"/>
    <property type="match status" value="1"/>
</dbReference>
<dbReference type="Gene3D" id="3.30.300.130">
    <property type="entry name" value="Fe-S cluster assembly (FSCA)"/>
    <property type="match status" value="1"/>
</dbReference>
<dbReference type="InterPro" id="IPR034904">
    <property type="entry name" value="FSCA_dom_sf"/>
</dbReference>
<dbReference type="AlphaFoldDB" id="A0A937X614"/>
<dbReference type="NCBIfam" id="TIGR02945">
    <property type="entry name" value="SUF_assoc"/>
    <property type="match status" value="1"/>
</dbReference>
<protein>
    <submittedName>
        <fullName evidence="3">SUF system Fe-S cluster assembly protein</fullName>
    </submittedName>
</protein>
<feature type="compositionally biased region" description="Low complexity" evidence="1">
    <location>
        <begin position="26"/>
        <end position="44"/>
    </location>
</feature>
<accession>A0A937X614</accession>
<dbReference type="PANTHER" id="PTHR42831:SF1">
    <property type="entry name" value="FE-S PROTEIN MATURATION AUXILIARY FACTOR YITW"/>
    <property type="match status" value="1"/>
</dbReference>
<feature type="compositionally biased region" description="Basic residues" evidence="1">
    <location>
        <begin position="1"/>
        <end position="10"/>
    </location>
</feature>
<feature type="region of interest" description="Disordered" evidence="1">
    <location>
        <begin position="1"/>
        <end position="96"/>
    </location>
</feature>
<evidence type="ECO:0000256" key="1">
    <source>
        <dbReference type="SAM" id="MobiDB-lite"/>
    </source>
</evidence>
<dbReference type="InterPro" id="IPR052339">
    <property type="entry name" value="Fe-S_Maturation_MIP18"/>
</dbReference>
<dbReference type="SUPFAM" id="SSF117916">
    <property type="entry name" value="Fe-S cluster assembly (FSCA) domain-like"/>
    <property type="match status" value="1"/>
</dbReference>
<name>A0A937X614_9BACT</name>
<dbReference type="Pfam" id="PF01883">
    <property type="entry name" value="FeS_assembly_P"/>
    <property type="match status" value="1"/>
</dbReference>
<organism evidence="3 4">
    <name type="scientific">Candidatus Tanganyikabacteria bacterium</name>
    <dbReference type="NCBI Taxonomy" id="2961651"/>
    <lineage>
        <taxon>Bacteria</taxon>
        <taxon>Bacillati</taxon>
        <taxon>Candidatus Sericytochromatia</taxon>
        <taxon>Candidatus Tanganyikabacteria</taxon>
    </lineage>
</organism>
<comment type="caution">
    <text evidence="3">The sequence shown here is derived from an EMBL/GenBank/DDBJ whole genome shotgun (WGS) entry which is preliminary data.</text>
</comment>
<dbReference type="InterPro" id="IPR002744">
    <property type="entry name" value="MIP18-like"/>
</dbReference>
<evidence type="ECO:0000313" key="4">
    <source>
        <dbReference type="Proteomes" id="UP000703893"/>
    </source>
</evidence>
<feature type="compositionally biased region" description="Low complexity" evidence="1">
    <location>
        <begin position="74"/>
        <end position="88"/>
    </location>
</feature>
<gene>
    <name evidence="3" type="ORF">FJZ00_12585</name>
</gene>